<dbReference type="InterPro" id="IPR036866">
    <property type="entry name" value="RibonucZ/Hydroxyglut_hydro"/>
</dbReference>
<evidence type="ECO:0000313" key="3">
    <source>
        <dbReference type="EMBL" id="MFC0557798.1"/>
    </source>
</evidence>
<protein>
    <submittedName>
        <fullName evidence="3">MBL fold metallo-hydrolase</fullName>
    </submittedName>
</protein>
<evidence type="ECO:0000313" key="4">
    <source>
        <dbReference type="Proteomes" id="UP001589833"/>
    </source>
</evidence>
<dbReference type="EMBL" id="JBHLTR010000003">
    <property type="protein sequence ID" value="MFC0557798.1"/>
    <property type="molecule type" value="Genomic_DNA"/>
</dbReference>
<keyword evidence="4" id="KW-1185">Reference proteome</keyword>
<sequence>MKLTVVGYWHGYPEKGEATSGFLLEEDEVKLLLDCGSGVLSNVQSYCAVTDLDGIVLSHYHHDHQADIGPYQYARIVNKGMGVEMKEATIYGHQDDQAGFSKLSYQNVVKSQAYQEHSPLKIGPFTFIFKKTTHPVPCYAMRIESRGKTIVYTADSSFFPELATFSKGADLLIAECSGYEGEQIAQYGHMTSEAVGQLAKQAQPTKLILSHLPHKGDHEQLRQEVAKHFFGEVTLARSGLQIRL</sequence>
<evidence type="ECO:0000259" key="2">
    <source>
        <dbReference type="SMART" id="SM00849"/>
    </source>
</evidence>
<accession>A0ABV6NCD4</accession>
<comment type="caution">
    <text evidence="3">The sequence shown here is derived from an EMBL/GenBank/DDBJ whole genome shotgun (WGS) entry which is preliminary data.</text>
</comment>
<reference evidence="3 4" key="1">
    <citation type="submission" date="2024-09" db="EMBL/GenBank/DDBJ databases">
        <authorList>
            <person name="Sun Q."/>
            <person name="Mori K."/>
        </authorList>
    </citation>
    <scope>NUCLEOTIDE SEQUENCE [LARGE SCALE GENOMIC DNA]</scope>
    <source>
        <strain evidence="3 4">NCAIM B.02301</strain>
    </source>
</reference>
<dbReference type="Gene3D" id="3.60.15.10">
    <property type="entry name" value="Ribonuclease Z/Hydroxyacylglutathione hydrolase-like"/>
    <property type="match status" value="1"/>
</dbReference>
<dbReference type="SUPFAM" id="SSF56281">
    <property type="entry name" value="Metallo-hydrolase/oxidoreductase"/>
    <property type="match status" value="1"/>
</dbReference>
<evidence type="ECO:0000256" key="1">
    <source>
        <dbReference type="ARBA" id="ARBA00022833"/>
    </source>
</evidence>
<gene>
    <name evidence="3" type="ORF">ACFFH4_01860</name>
</gene>
<organism evidence="3 4">
    <name type="scientific">Halalkalibacter alkalisediminis</name>
    <dbReference type="NCBI Taxonomy" id="935616"/>
    <lineage>
        <taxon>Bacteria</taxon>
        <taxon>Bacillati</taxon>
        <taxon>Bacillota</taxon>
        <taxon>Bacilli</taxon>
        <taxon>Bacillales</taxon>
        <taxon>Bacillaceae</taxon>
        <taxon>Halalkalibacter</taxon>
    </lineage>
</organism>
<dbReference type="RefSeq" id="WP_273843232.1">
    <property type="nucleotide sequence ID" value="NZ_JAQQWT010000006.1"/>
</dbReference>
<dbReference type="Pfam" id="PF12706">
    <property type="entry name" value="Lactamase_B_2"/>
    <property type="match status" value="1"/>
</dbReference>
<keyword evidence="1" id="KW-0862">Zinc</keyword>
<dbReference type="PANTHER" id="PTHR46018:SF4">
    <property type="entry name" value="METALLO-HYDROLASE YHFI-RELATED"/>
    <property type="match status" value="1"/>
</dbReference>
<proteinExistence type="predicted"/>
<dbReference type="PANTHER" id="PTHR46018">
    <property type="entry name" value="ZINC PHOSPHODIESTERASE ELAC PROTEIN 1"/>
    <property type="match status" value="1"/>
</dbReference>
<dbReference type="SMART" id="SM00849">
    <property type="entry name" value="Lactamase_B"/>
    <property type="match status" value="1"/>
</dbReference>
<name>A0ABV6NCD4_9BACI</name>
<feature type="domain" description="Metallo-beta-lactamase" evidence="2">
    <location>
        <begin position="18"/>
        <end position="211"/>
    </location>
</feature>
<dbReference type="InterPro" id="IPR001279">
    <property type="entry name" value="Metallo-B-lactamas"/>
</dbReference>
<dbReference type="CDD" id="cd07716">
    <property type="entry name" value="RNaseZ_short-form-like_MBL-fold"/>
    <property type="match status" value="1"/>
</dbReference>
<dbReference type="Proteomes" id="UP001589833">
    <property type="component" value="Unassembled WGS sequence"/>
</dbReference>